<dbReference type="AlphaFoldDB" id="A0A6N2LQ30"/>
<sequence length="126" mass="14549">MSVEMPLLQEIKSSYRKLARKYHPDMNKGAGAEDKFKEISAAYENLCRSYQMMRKDLYMIALVRQVCKENLMAMVVVRKGWILLKYTTHSLVVQMGFLVEGVEMAGLTSISEIWETRILTFGMICI</sequence>
<dbReference type="SUPFAM" id="SSF46565">
    <property type="entry name" value="Chaperone J-domain"/>
    <property type="match status" value="1"/>
</dbReference>
<dbReference type="GO" id="GO:0042026">
    <property type="term" value="P:protein refolding"/>
    <property type="evidence" value="ECO:0007669"/>
    <property type="project" value="TreeGrafter"/>
</dbReference>
<evidence type="ECO:0000313" key="2">
    <source>
        <dbReference type="EMBL" id="VFU42270.1"/>
    </source>
</evidence>
<organism evidence="2">
    <name type="scientific">Salix viminalis</name>
    <name type="common">Common osier</name>
    <name type="synonym">Basket willow</name>
    <dbReference type="NCBI Taxonomy" id="40686"/>
    <lineage>
        <taxon>Eukaryota</taxon>
        <taxon>Viridiplantae</taxon>
        <taxon>Streptophyta</taxon>
        <taxon>Embryophyta</taxon>
        <taxon>Tracheophyta</taxon>
        <taxon>Spermatophyta</taxon>
        <taxon>Magnoliopsida</taxon>
        <taxon>eudicotyledons</taxon>
        <taxon>Gunneridae</taxon>
        <taxon>Pentapetalae</taxon>
        <taxon>rosids</taxon>
        <taxon>fabids</taxon>
        <taxon>Malpighiales</taxon>
        <taxon>Salicaceae</taxon>
        <taxon>Saliceae</taxon>
        <taxon>Salix</taxon>
    </lineage>
</organism>
<name>A0A6N2LQ30_SALVM</name>
<proteinExistence type="predicted"/>
<protein>
    <recommendedName>
        <fullName evidence="1">J domain-containing protein</fullName>
    </recommendedName>
</protein>
<dbReference type="GO" id="GO:0009535">
    <property type="term" value="C:chloroplast thylakoid membrane"/>
    <property type="evidence" value="ECO:0007669"/>
    <property type="project" value="TreeGrafter"/>
</dbReference>
<dbReference type="CDD" id="cd06257">
    <property type="entry name" value="DnaJ"/>
    <property type="match status" value="1"/>
</dbReference>
<feature type="domain" description="J" evidence="1">
    <location>
        <begin position="1"/>
        <end position="59"/>
    </location>
</feature>
<dbReference type="Gene3D" id="1.10.287.110">
    <property type="entry name" value="DnaJ domain"/>
    <property type="match status" value="1"/>
</dbReference>
<dbReference type="Pfam" id="PF00226">
    <property type="entry name" value="DnaJ"/>
    <property type="match status" value="1"/>
</dbReference>
<dbReference type="PANTHER" id="PTHR43096:SF26">
    <property type="entry name" value="CR-TYPE DOMAIN-CONTAINING PROTEIN"/>
    <property type="match status" value="1"/>
</dbReference>
<dbReference type="PANTHER" id="PTHR43096">
    <property type="entry name" value="DNAJ HOMOLOG 1, MITOCHONDRIAL-RELATED"/>
    <property type="match status" value="1"/>
</dbReference>
<dbReference type="PROSITE" id="PS50076">
    <property type="entry name" value="DNAJ_2"/>
    <property type="match status" value="1"/>
</dbReference>
<evidence type="ECO:0000259" key="1">
    <source>
        <dbReference type="PROSITE" id="PS50076"/>
    </source>
</evidence>
<reference evidence="2" key="1">
    <citation type="submission" date="2019-03" db="EMBL/GenBank/DDBJ databases">
        <authorList>
            <person name="Mank J."/>
            <person name="Almeida P."/>
        </authorList>
    </citation>
    <scope>NUCLEOTIDE SEQUENCE</scope>
    <source>
        <strain evidence="2">78183</strain>
    </source>
</reference>
<dbReference type="EMBL" id="CAADRP010001574">
    <property type="protein sequence ID" value="VFU42270.1"/>
    <property type="molecule type" value="Genomic_DNA"/>
</dbReference>
<accession>A0A6N2LQ30</accession>
<gene>
    <name evidence="2" type="ORF">SVIM_LOCUS252625</name>
</gene>
<dbReference type="GO" id="GO:0051082">
    <property type="term" value="F:unfolded protein binding"/>
    <property type="evidence" value="ECO:0007669"/>
    <property type="project" value="TreeGrafter"/>
</dbReference>
<dbReference type="SMART" id="SM00271">
    <property type="entry name" value="DnaJ"/>
    <property type="match status" value="1"/>
</dbReference>
<dbReference type="InterPro" id="IPR001623">
    <property type="entry name" value="DnaJ_domain"/>
</dbReference>
<dbReference type="PRINTS" id="PR00625">
    <property type="entry name" value="JDOMAIN"/>
</dbReference>
<dbReference type="InterPro" id="IPR036869">
    <property type="entry name" value="J_dom_sf"/>
</dbReference>